<dbReference type="SMART" id="SM00345">
    <property type="entry name" value="HTH_GNTR"/>
    <property type="match status" value="1"/>
</dbReference>
<dbReference type="InterPro" id="IPR000524">
    <property type="entry name" value="Tscrpt_reg_HTH_GntR"/>
</dbReference>
<dbReference type="PANTHER" id="PTHR43537:SF53">
    <property type="entry name" value="HTH-TYPE TRANSCRIPTIONAL REPRESSOR NANR"/>
    <property type="match status" value="1"/>
</dbReference>
<dbReference type="GO" id="GO:0003677">
    <property type="term" value="F:DNA binding"/>
    <property type="evidence" value="ECO:0007669"/>
    <property type="project" value="UniProtKB-KW"/>
</dbReference>
<dbReference type="InterPro" id="IPR036388">
    <property type="entry name" value="WH-like_DNA-bd_sf"/>
</dbReference>
<evidence type="ECO:0000313" key="6">
    <source>
        <dbReference type="Proteomes" id="UP001189915"/>
    </source>
</evidence>
<evidence type="ECO:0000256" key="3">
    <source>
        <dbReference type="ARBA" id="ARBA00023163"/>
    </source>
</evidence>
<dbReference type="PROSITE" id="PS50949">
    <property type="entry name" value="HTH_GNTR"/>
    <property type="match status" value="1"/>
</dbReference>
<dbReference type="InterPro" id="IPR008920">
    <property type="entry name" value="TF_FadR/GntR_C"/>
</dbReference>
<dbReference type="CDD" id="cd07377">
    <property type="entry name" value="WHTH_GntR"/>
    <property type="match status" value="1"/>
</dbReference>
<evidence type="ECO:0000256" key="2">
    <source>
        <dbReference type="ARBA" id="ARBA00023125"/>
    </source>
</evidence>
<name>A0AAD2ET49_9RALS</name>
<evidence type="ECO:0000259" key="4">
    <source>
        <dbReference type="PROSITE" id="PS50949"/>
    </source>
</evidence>
<protein>
    <recommendedName>
        <fullName evidence="4">HTH gntR-type domain-containing protein</fullName>
    </recommendedName>
</protein>
<accession>A0AAD2ET49</accession>
<organism evidence="5 6">
    <name type="scientific">Ralstonia wenshanensis</name>
    <dbReference type="NCBI Taxonomy" id="2842456"/>
    <lineage>
        <taxon>Bacteria</taxon>
        <taxon>Pseudomonadati</taxon>
        <taxon>Pseudomonadota</taxon>
        <taxon>Betaproteobacteria</taxon>
        <taxon>Burkholderiales</taxon>
        <taxon>Burkholderiaceae</taxon>
        <taxon>Ralstonia</taxon>
    </lineage>
</organism>
<dbReference type="AlphaFoldDB" id="A0AAD2ET49"/>
<gene>
    <name evidence="5" type="ORF">LMG18091_03202</name>
</gene>
<comment type="caution">
    <text evidence="5">The sequence shown here is derived from an EMBL/GenBank/DDBJ whole genome shotgun (WGS) entry which is preliminary data.</text>
</comment>
<dbReference type="Proteomes" id="UP001189915">
    <property type="component" value="Unassembled WGS sequence"/>
</dbReference>
<evidence type="ECO:0000256" key="1">
    <source>
        <dbReference type="ARBA" id="ARBA00023015"/>
    </source>
</evidence>
<proteinExistence type="predicted"/>
<dbReference type="InterPro" id="IPR011711">
    <property type="entry name" value="GntR_C"/>
</dbReference>
<dbReference type="PANTHER" id="PTHR43537">
    <property type="entry name" value="TRANSCRIPTIONAL REGULATOR, GNTR FAMILY"/>
    <property type="match status" value="1"/>
</dbReference>
<sequence length="262" mass="28792">MRTATAWLHKPPTRCRMPEAALLSDGGKIGTMTETTAADISSEGIADDIAQAIVAHRLPPGTKLREEALARVYHVSRTKIRAALLMLAKDKLIRMEPDRGAFVAKPDETEAREVFAVRRVLEVALVREFIAKATPADYKRLEKHLAEEHKVAASGDLSDVPRRNRLMADFHLLMADVVGNSVLKEMLYELSARSSVITMMYQSTYDAVRSSDEHTAFLDAAKRGDVEGAIALMEEHMAHTEASLKFESPGGRATDLVAALLA</sequence>
<dbReference type="Gene3D" id="1.20.120.530">
    <property type="entry name" value="GntR ligand-binding domain-like"/>
    <property type="match status" value="1"/>
</dbReference>
<keyword evidence="2" id="KW-0238">DNA-binding</keyword>
<feature type="domain" description="HTH gntR-type" evidence="4">
    <location>
        <begin position="39"/>
        <end position="106"/>
    </location>
</feature>
<keyword evidence="1" id="KW-0805">Transcription regulation</keyword>
<evidence type="ECO:0000313" key="5">
    <source>
        <dbReference type="EMBL" id="CAJ0700501.1"/>
    </source>
</evidence>
<keyword evidence="3" id="KW-0804">Transcription</keyword>
<dbReference type="SUPFAM" id="SSF46785">
    <property type="entry name" value="Winged helix' DNA-binding domain"/>
    <property type="match status" value="1"/>
</dbReference>
<dbReference type="SMART" id="SM00895">
    <property type="entry name" value="FCD"/>
    <property type="match status" value="1"/>
</dbReference>
<dbReference type="Pfam" id="PF00392">
    <property type="entry name" value="GntR"/>
    <property type="match status" value="1"/>
</dbReference>
<dbReference type="Pfam" id="PF07729">
    <property type="entry name" value="FCD"/>
    <property type="match status" value="1"/>
</dbReference>
<dbReference type="GO" id="GO:0003700">
    <property type="term" value="F:DNA-binding transcription factor activity"/>
    <property type="evidence" value="ECO:0007669"/>
    <property type="project" value="InterPro"/>
</dbReference>
<dbReference type="SUPFAM" id="SSF48008">
    <property type="entry name" value="GntR ligand-binding domain-like"/>
    <property type="match status" value="1"/>
</dbReference>
<keyword evidence="6" id="KW-1185">Reference proteome</keyword>
<dbReference type="Gene3D" id="1.10.10.10">
    <property type="entry name" value="Winged helix-like DNA-binding domain superfamily/Winged helix DNA-binding domain"/>
    <property type="match status" value="1"/>
</dbReference>
<dbReference type="InterPro" id="IPR036390">
    <property type="entry name" value="WH_DNA-bd_sf"/>
</dbReference>
<reference evidence="5 6" key="1">
    <citation type="submission" date="2023-07" db="EMBL/GenBank/DDBJ databases">
        <authorList>
            <person name="Peeters C."/>
        </authorList>
    </citation>
    <scope>NUCLEOTIDE SEQUENCE [LARGE SCALE GENOMIC DNA]</scope>
    <source>
        <strain evidence="5 6">LMG 18091</strain>
    </source>
</reference>
<dbReference type="EMBL" id="CATWAF010000004">
    <property type="protein sequence ID" value="CAJ0700501.1"/>
    <property type="molecule type" value="Genomic_DNA"/>
</dbReference>